<sequence>MTGHPEVEPYASGLLEVGDGNQIHWETAGNPDGIPALLVHGGPGSGCVPGMRRPFDPEVYRIIAFDQRGCGRSTPHAGDAAVGLAHNTTHHLVADMELLREHLGVRRWLLAGWSWGTTLSLAYAQRHPDRVTALALTAVTTTGPADVEWITRDVGRLFPEAWARFRDQVPLEDRDGSLADAYARLLADPDPGVRDKAARDWCDWEASHVDVDGTRPPPTRYADPVYRMCFARLVTHYWRHAAWLPDGELLRNVGRIADLPAVLIHGRLDLSCPSDVAWRLAQGWPAARLHLVHGAGHSSGGVMADHLAEFLDEFSRRARRGAVRGGGGS</sequence>
<dbReference type="Gene3D" id="3.40.50.1820">
    <property type="entry name" value="alpha/beta hydrolase"/>
    <property type="match status" value="1"/>
</dbReference>
<dbReference type="PANTHER" id="PTHR43722">
    <property type="entry name" value="PROLINE IMINOPEPTIDASE"/>
    <property type="match status" value="1"/>
</dbReference>
<comment type="subcellular location">
    <subcellularLocation>
        <location evidence="2 8">Cytoplasm</location>
    </subcellularLocation>
</comment>
<keyword evidence="7 8" id="KW-0378">Hydrolase</keyword>
<dbReference type="RefSeq" id="WP_263996655.1">
    <property type="nucleotide sequence ID" value="NZ_JACKVK010000008.1"/>
</dbReference>
<comment type="caution">
    <text evidence="12">The sequence shown here is derived from an EMBL/GenBank/DDBJ whole genome shotgun (WGS) entry which is preliminary data.</text>
</comment>
<evidence type="ECO:0000313" key="12">
    <source>
        <dbReference type="EMBL" id="MCV7421906.1"/>
    </source>
</evidence>
<dbReference type="InterPro" id="IPR005944">
    <property type="entry name" value="Pro_iminopeptidase"/>
</dbReference>
<dbReference type="Proteomes" id="UP001141629">
    <property type="component" value="Unassembled WGS sequence"/>
</dbReference>
<evidence type="ECO:0000313" key="13">
    <source>
        <dbReference type="Proteomes" id="UP001141629"/>
    </source>
</evidence>
<organism evidence="12 13">
    <name type="scientific">Mycobacterium yunnanensis</name>
    <dbReference type="NCBI Taxonomy" id="368477"/>
    <lineage>
        <taxon>Bacteria</taxon>
        <taxon>Bacillati</taxon>
        <taxon>Actinomycetota</taxon>
        <taxon>Actinomycetes</taxon>
        <taxon>Mycobacteriales</taxon>
        <taxon>Mycobacteriaceae</taxon>
        <taxon>Mycobacterium</taxon>
    </lineage>
</organism>
<gene>
    <name evidence="12" type="primary">pip</name>
    <name evidence="12" type="ORF">H7K45_15260</name>
</gene>
<dbReference type="PRINTS" id="PR00793">
    <property type="entry name" value="PROAMNOPTASE"/>
</dbReference>
<evidence type="ECO:0000256" key="10">
    <source>
        <dbReference type="RuleBase" id="RU003421"/>
    </source>
</evidence>
<dbReference type="PANTHER" id="PTHR43722:SF1">
    <property type="entry name" value="PROLINE IMINOPEPTIDASE"/>
    <property type="match status" value="1"/>
</dbReference>
<evidence type="ECO:0000256" key="7">
    <source>
        <dbReference type="ARBA" id="ARBA00022801"/>
    </source>
</evidence>
<evidence type="ECO:0000256" key="6">
    <source>
        <dbReference type="ARBA" id="ARBA00022670"/>
    </source>
</evidence>
<evidence type="ECO:0000256" key="5">
    <source>
        <dbReference type="ARBA" id="ARBA00022490"/>
    </source>
</evidence>
<dbReference type="SUPFAM" id="SSF53474">
    <property type="entry name" value="alpha/beta-Hydrolases"/>
    <property type="match status" value="1"/>
</dbReference>
<keyword evidence="13" id="KW-1185">Reference proteome</keyword>
<keyword evidence="5 8" id="KW-0963">Cytoplasm</keyword>
<evidence type="ECO:0000256" key="1">
    <source>
        <dbReference type="ARBA" id="ARBA00001585"/>
    </source>
</evidence>
<proteinExistence type="inferred from homology"/>
<evidence type="ECO:0000256" key="2">
    <source>
        <dbReference type="ARBA" id="ARBA00004496"/>
    </source>
</evidence>
<comment type="similarity">
    <text evidence="3 8 10">Belongs to the peptidase S33 family.</text>
</comment>
<dbReference type="PIRSF" id="PIRSF006431">
    <property type="entry name" value="Pept_S33"/>
    <property type="match status" value="1"/>
</dbReference>
<dbReference type="GO" id="GO:0006508">
    <property type="term" value="P:proteolysis"/>
    <property type="evidence" value="ECO:0007669"/>
    <property type="project" value="UniProtKB-KW"/>
</dbReference>
<name>A0A9X2Z348_9MYCO</name>
<evidence type="ECO:0000259" key="11">
    <source>
        <dbReference type="Pfam" id="PF00561"/>
    </source>
</evidence>
<dbReference type="PRINTS" id="PR00111">
    <property type="entry name" value="ABHYDROLASE"/>
</dbReference>
<feature type="active site" description="Nucleophile" evidence="9">
    <location>
        <position position="114"/>
    </location>
</feature>
<dbReference type="InterPro" id="IPR002410">
    <property type="entry name" value="Peptidase_S33"/>
</dbReference>
<keyword evidence="4 8" id="KW-0031">Aminopeptidase</keyword>
<feature type="domain" description="AB hydrolase-1" evidence="11">
    <location>
        <begin position="37"/>
        <end position="298"/>
    </location>
</feature>
<evidence type="ECO:0000256" key="9">
    <source>
        <dbReference type="PIRSR" id="PIRSR006431-1"/>
    </source>
</evidence>
<evidence type="ECO:0000256" key="4">
    <source>
        <dbReference type="ARBA" id="ARBA00022438"/>
    </source>
</evidence>
<keyword evidence="6 8" id="KW-0645">Protease</keyword>
<comment type="catalytic activity">
    <reaction evidence="1 8 10">
        <text>Release of N-terminal proline from a peptide.</text>
        <dbReference type="EC" id="3.4.11.5"/>
    </reaction>
</comment>
<dbReference type="EMBL" id="JACKVK010000008">
    <property type="protein sequence ID" value="MCV7421906.1"/>
    <property type="molecule type" value="Genomic_DNA"/>
</dbReference>
<dbReference type="NCBIfam" id="TIGR01249">
    <property type="entry name" value="pro_imino_pep_1"/>
    <property type="match status" value="1"/>
</dbReference>
<feature type="active site" evidence="9">
    <location>
        <position position="269"/>
    </location>
</feature>
<dbReference type="InterPro" id="IPR000073">
    <property type="entry name" value="AB_hydrolase_1"/>
</dbReference>
<dbReference type="InterPro" id="IPR029058">
    <property type="entry name" value="AB_hydrolase_fold"/>
</dbReference>
<accession>A0A9X2Z348</accession>
<protein>
    <recommendedName>
        <fullName evidence="8 10">Proline iminopeptidase</fullName>
        <shortName evidence="8">PIP</shortName>
        <ecNumber evidence="8 10">3.4.11.5</ecNumber>
    </recommendedName>
    <alternativeName>
        <fullName evidence="8">Prolyl aminopeptidase</fullName>
    </alternativeName>
</protein>
<dbReference type="EC" id="3.4.11.5" evidence="8 10"/>
<reference evidence="12" key="2">
    <citation type="journal article" date="2022" name="BMC Genomics">
        <title>Comparative genome analysis of mycobacteria focusing on tRNA and non-coding RNA.</title>
        <authorList>
            <person name="Behra P.R.K."/>
            <person name="Pettersson B.M.F."/>
            <person name="Ramesh M."/>
            <person name="Das S."/>
            <person name="Dasgupta S."/>
            <person name="Kirsebom L.A."/>
        </authorList>
    </citation>
    <scope>NUCLEOTIDE SEQUENCE</scope>
    <source>
        <strain evidence="12">DSM 44838</strain>
    </source>
</reference>
<evidence type="ECO:0000256" key="8">
    <source>
        <dbReference type="PIRNR" id="PIRNR006431"/>
    </source>
</evidence>
<dbReference type="AlphaFoldDB" id="A0A9X2Z348"/>
<reference evidence="12" key="1">
    <citation type="submission" date="2020-07" db="EMBL/GenBank/DDBJ databases">
        <authorList>
            <person name="Pettersson B.M.F."/>
            <person name="Behra P.R.K."/>
            <person name="Ramesh M."/>
            <person name="Das S."/>
            <person name="Dasgupta S."/>
            <person name="Kirsebom L.A."/>
        </authorList>
    </citation>
    <scope>NUCLEOTIDE SEQUENCE</scope>
    <source>
        <strain evidence="12">DSM 44838</strain>
    </source>
</reference>
<dbReference type="GO" id="GO:0005737">
    <property type="term" value="C:cytoplasm"/>
    <property type="evidence" value="ECO:0007669"/>
    <property type="project" value="UniProtKB-SubCell"/>
</dbReference>
<dbReference type="Pfam" id="PF00561">
    <property type="entry name" value="Abhydrolase_1"/>
    <property type="match status" value="1"/>
</dbReference>
<evidence type="ECO:0000256" key="3">
    <source>
        <dbReference type="ARBA" id="ARBA00010088"/>
    </source>
</evidence>
<feature type="active site" description="Proton donor" evidence="9">
    <location>
        <position position="297"/>
    </location>
</feature>
<dbReference type="GO" id="GO:0004177">
    <property type="term" value="F:aminopeptidase activity"/>
    <property type="evidence" value="ECO:0007669"/>
    <property type="project" value="UniProtKB-UniRule"/>
</dbReference>